<comment type="pathway">
    <text evidence="1">Lipid metabolism.</text>
</comment>
<evidence type="ECO:0000256" key="2">
    <source>
        <dbReference type="ARBA" id="ARBA00022516"/>
    </source>
</evidence>
<comment type="function">
    <text evidence="12">Catalyzes the formation of phosphatidylethanolamine (PtdEtn) from phosphatidylserine (PtdSer). Plays a central role in phospholipid metabolism and in the interorganelle trafficking of phosphatidylserine.</text>
</comment>
<feature type="active site" description="Charge relay system; for autoendoproteolytic cleavage activity" evidence="12">
    <location>
        <position position="453"/>
    </location>
</feature>
<feature type="chain" id="PRO_5028541069" description="Phosphatidylserine decarboxylase 2 beta chain" evidence="12">
    <location>
        <begin position="1"/>
        <end position="596"/>
    </location>
</feature>
<name>A0A6P5GXG0_ANACO</name>
<evidence type="ECO:0000259" key="14">
    <source>
        <dbReference type="PROSITE" id="PS50004"/>
    </source>
</evidence>
<dbReference type="InterPro" id="IPR018247">
    <property type="entry name" value="EF_Hand_1_Ca_BS"/>
</dbReference>
<dbReference type="UniPathway" id="UPA00558">
    <property type="reaction ID" value="UER00616"/>
</dbReference>
<evidence type="ECO:0000256" key="6">
    <source>
        <dbReference type="ARBA" id="ARBA00023136"/>
    </source>
</evidence>
<feature type="site" description="Cleavage (non-hydrolytic); by autocatalysis" evidence="12">
    <location>
        <begin position="596"/>
        <end position="597"/>
    </location>
</feature>
<evidence type="ECO:0000256" key="4">
    <source>
        <dbReference type="ARBA" id="ARBA00022837"/>
    </source>
</evidence>
<dbReference type="SUPFAM" id="SSF47473">
    <property type="entry name" value="EF-hand"/>
    <property type="match status" value="1"/>
</dbReference>
<feature type="domain" description="C2" evidence="14">
    <location>
        <begin position="14"/>
        <end position="156"/>
    </location>
</feature>
<dbReference type="GO" id="GO:0005509">
    <property type="term" value="F:calcium ion binding"/>
    <property type="evidence" value="ECO:0007669"/>
    <property type="project" value="InterPro"/>
</dbReference>
<evidence type="ECO:0000256" key="5">
    <source>
        <dbReference type="ARBA" id="ARBA00023098"/>
    </source>
</evidence>
<accession>A0A6P5GXG0</accession>
<evidence type="ECO:0000256" key="13">
    <source>
        <dbReference type="SAM" id="MobiDB-lite"/>
    </source>
</evidence>
<dbReference type="InterPro" id="IPR035892">
    <property type="entry name" value="C2_domain_sf"/>
</dbReference>
<dbReference type="GO" id="GO:0006646">
    <property type="term" value="P:phosphatidylethanolamine biosynthetic process"/>
    <property type="evidence" value="ECO:0007669"/>
    <property type="project" value="UniProtKB-UniRule"/>
</dbReference>
<feature type="domain" description="EF-hand" evidence="15">
    <location>
        <begin position="184"/>
        <end position="219"/>
    </location>
</feature>
<evidence type="ECO:0000256" key="8">
    <source>
        <dbReference type="ARBA" id="ARBA00023209"/>
    </source>
</evidence>
<gene>
    <name evidence="17" type="primary">LOC109725538</name>
    <name evidence="12" type="synonym">PSD2</name>
</gene>
<dbReference type="InterPro" id="IPR033177">
    <property type="entry name" value="PSD-B"/>
</dbReference>
<keyword evidence="11 12" id="KW-0670">Pyruvate</keyword>
<feature type="active site" description="Schiff-base intermediate with substrate; via pyruvic acid; for decarboxylase activity" evidence="12">
    <location>
        <position position="597"/>
    </location>
</feature>
<dbReference type="GO" id="GO:0004609">
    <property type="term" value="F:phosphatidylserine decarboxylase activity"/>
    <property type="evidence" value="ECO:0007669"/>
    <property type="project" value="UniProtKB-UniRule"/>
</dbReference>
<reference evidence="17" key="2">
    <citation type="submission" date="2025-08" db="UniProtKB">
        <authorList>
            <consortium name="RefSeq"/>
        </authorList>
    </citation>
    <scope>IDENTIFICATION</scope>
    <source>
        <tissue evidence="17">Leaf</tissue>
    </source>
</reference>
<dbReference type="AlphaFoldDB" id="A0A6P5GXG0"/>
<dbReference type="CDD" id="cd00051">
    <property type="entry name" value="EFh"/>
    <property type="match status" value="1"/>
</dbReference>
<comment type="subunit">
    <text evidence="12">Heterodimer of a large membrane-associated beta subunit and a small pyruvoyl-containing alpha subunit.</text>
</comment>
<dbReference type="InterPro" id="IPR002048">
    <property type="entry name" value="EF_hand_dom"/>
</dbReference>
<keyword evidence="2 12" id="KW-0444">Lipid biosynthesis</keyword>
<evidence type="ECO:0000313" key="17">
    <source>
        <dbReference type="RefSeq" id="XP_020110355.1"/>
    </source>
</evidence>
<feature type="modified residue" description="Pyruvic acid (Ser); by autocatalysis" evidence="12">
    <location>
        <position position="597"/>
    </location>
</feature>
<comment type="similarity">
    <text evidence="12">Belongs to the phosphatidylserine decarboxylase family. PSD-B subfamily. Eukaryotic type II sub-subfamily.</text>
</comment>
<dbReference type="NCBIfam" id="TIGR00163">
    <property type="entry name" value="PS_decarb"/>
    <property type="match status" value="1"/>
</dbReference>
<dbReference type="SMART" id="SM00054">
    <property type="entry name" value="EFh"/>
    <property type="match status" value="2"/>
</dbReference>
<keyword evidence="6 12" id="KW-0472">Membrane</keyword>
<keyword evidence="5 12" id="KW-0443">Lipid metabolism</keyword>
<evidence type="ECO:0000259" key="15">
    <source>
        <dbReference type="PROSITE" id="PS50222"/>
    </source>
</evidence>
<keyword evidence="10 12" id="KW-1208">Phospholipid metabolism</keyword>
<evidence type="ECO:0000256" key="7">
    <source>
        <dbReference type="ARBA" id="ARBA00023145"/>
    </source>
</evidence>
<evidence type="ECO:0000256" key="12">
    <source>
        <dbReference type="HAMAP-Rule" id="MF_03209"/>
    </source>
</evidence>
<evidence type="ECO:0000313" key="16">
    <source>
        <dbReference type="Proteomes" id="UP000515123"/>
    </source>
</evidence>
<reference evidence="16" key="1">
    <citation type="journal article" date="2015" name="Nat. Genet.">
        <title>The pineapple genome and the evolution of CAM photosynthesis.</title>
        <authorList>
            <person name="Ming R."/>
            <person name="VanBuren R."/>
            <person name="Wai C.M."/>
            <person name="Tang H."/>
            <person name="Schatz M.C."/>
            <person name="Bowers J.E."/>
            <person name="Lyons E."/>
            <person name="Wang M.L."/>
            <person name="Chen J."/>
            <person name="Biggers E."/>
            <person name="Zhang J."/>
            <person name="Huang L."/>
            <person name="Zhang L."/>
            <person name="Miao W."/>
            <person name="Zhang J."/>
            <person name="Ye Z."/>
            <person name="Miao C."/>
            <person name="Lin Z."/>
            <person name="Wang H."/>
            <person name="Zhou H."/>
            <person name="Yim W.C."/>
            <person name="Priest H.D."/>
            <person name="Zheng C."/>
            <person name="Woodhouse M."/>
            <person name="Edger P.P."/>
            <person name="Guyot R."/>
            <person name="Guo H.B."/>
            <person name="Guo H."/>
            <person name="Zheng G."/>
            <person name="Singh R."/>
            <person name="Sharma A."/>
            <person name="Min X."/>
            <person name="Zheng Y."/>
            <person name="Lee H."/>
            <person name="Gurtowski J."/>
            <person name="Sedlazeck F.J."/>
            <person name="Harkess A."/>
            <person name="McKain M.R."/>
            <person name="Liao Z."/>
            <person name="Fang J."/>
            <person name="Liu J."/>
            <person name="Zhang X."/>
            <person name="Zhang Q."/>
            <person name="Hu W."/>
            <person name="Qin Y."/>
            <person name="Wang K."/>
            <person name="Chen L.Y."/>
            <person name="Shirley N."/>
            <person name="Lin Y.R."/>
            <person name="Liu L.Y."/>
            <person name="Hernandez A.G."/>
            <person name="Wright C.L."/>
            <person name="Bulone V."/>
            <person name="Tuskan G.A."/>
            <person name="Heath K."/>
            <person name="Zee F."/>
            <person name="Moore P.H."/>
            <person name="Sunkar R."/>
            <person name="Leebens-Mack J.H."/>
            <person name="Mockler T."/>
            <person name="Bennetzen J.L."/>
            <person name="Freeling M."/>
            <person name="Sankoff D."/>
            <person name="Paterson A.H."/>
            <person name="Zhu X."/>
            <person name="Yang X."/>
            <person name="Smith J.A."/>
            <person name="Cushman J.C."/>
            <person name="Paull R.E."/>
            <person name="Yu Q."/>
        </authorList>
    </citation>
    <scope>NUCLEOTIDE SEQUENCE [LARGE SCALE GENOMIC DNA]</scope>
    <source>
        <strain evidence="16">cv. F153</strain>
    </source>
</reference>
<sequence length="654" mass="72644">MGHGASRSGDSGDSGGGAPPPPPSRLSGLRRRLRLRRHRSGHDAAAAAPPQLKGIDAEDFAGIARIEIVGAEMGFKDRWFACLSIGERTYRTATSDHTEKPMWKSEKKVVLETNGPHIARISIFETNRFSRSNLVGYCEIDLFEILSPDSENNLEELDLFDPSSSSTIVGKISIICYVEDPIETQKSFARRVLAIADFNEDGQLSQSEFTDLMTAFGNQLAVNKAEELFKRADKNGDGIVDMDELAILLADQQEKESLISNCPVCGEILGKYDKMNDMIHMTLCFDEGTGNQVMTGGFLTEKQASYGWMFKLSEWAHVSCYDVGLNSGSSAAYILVFDRKSKRLVEEIIDSKIVLSMRAIYQSKFGLALIDTGAKEILQSISEKQGKRMNSVESAKDIPTFIDFFKDQINMGEVKYPLEYFKTFNEFFTRELKPGARPIACIERDDIAVCAADSRLMAFNSVSDSLRLWIKGRKFSIHGLLGMETCSSAWNEGSLVIFRLAPQDYHRFHVPVSGTIESFVDIPGCLYTVNPIAVNSKYCNVFTENKRVVSIISTSEFGKVAFVAIGATMVGSITFLRKEGEYVHKGDEFGYFSFGGSTVICIFEKDAIQIDEDLLANSERSLETLVSVGMRLGVSNREHPEEDVPRLEKCTLAE</sequence>
<keyword evidence="4" id="KW-0106">Calcium</keyword>
<dbReference type="EC" id="4.1.1.65" evidence="12"/>
<dbReference type="PANTHER" id="PTHR10067">
    <property type="entry name" value="PHOSPHATIDYLSERINE DECARBOXYLASE"/>
    <property type="match status" value="1"/>
</dbReference>
<dbReference type="Gene3D" id="2.60.40.150">
    <property type="entry name" value="C2 domain"/>
    <property type="match status" value="1"/>
</dbReference>
<comment type="domain">
    <text evidence="12">The C2 domains have an essential, but non-catalytic function. They may facilitate interactions with other proteins and are required for lipid transport function.</text>
</comment>
<feature type="active site" description="Charge relay system; for autoendoproteolytic cleavage activity" evidence="12">
    <location>
        <position position="597"/>
    </location>
</feature>
<comment type="pathway">
    <text evidence="12">Phospholipid metabolism; phosphatidylethanolamine biosynthesis; phosphatidylethanolamine from CDP-diacylglycerol: step 2/2.</text>
</comment>
<dbReference type="OrthoDB" id="5973539at2759"/>
<keyword evidence="8 12" id="KW-0594">Phospholipid biosynthesis</keyword>
<dbReference type="InterPro" id="IPR000008">
    <property type="entry name" value="C2_dom"/>
</dbReference>
<dbReference type="Pfam" id="PF13499">
    <property type="entry name" value="EF-hand_7"/>
    <property type="match status" value="1"/>
</dbReference>
<organism evidence="16 17">
    <name type="scientific">Ananas comosus</name>
    <name type="common">Pineapple</name>
    <name type="synonym">Ananas ananas</name>
    <dbReference type="NCBI Taxonomy" id="4615"/>
    <lineage>
        <taxon>Eukaryota</taxon>
        <taxon>Viridiplantae</taxon>
        <taxon>Streptophyta</taxon>
        <taxon>Embryophyta</taxon>
        <taxon>Tracheophyta</taxon>
        <taxon>Spermatophyta</taxon>
        <taxon>Magnoliopsida</taxon>
        <taxon>Liliopsida</taxon>
        <taxon>Poales</taxon>
        <taxon>Bromeliaceae</taxon>
        <taxon>Bromelioideae</taxon>
        <taxon>Ananas</taxon>
    </lineage>
</organism>
<evidence type="ECO:0000256" key="10">
    <source>
        <dbReference type="ARBA" id="ARBA00023264"/>
    </source>
</evidence>
<dbReference type="GeneID" id="109725538"/>
<dbReference type="PANTHER" id="PTHR10067:SF17">
    <property type="entry name" value="PHOSPHATIDYLSERINE DECARBOXYLASE PROENZYME 2"/>
    <property type="match status" value="1"/>
</dbReference>
<comment type="cofactor">
    <cofactor evidence="12">
        <name>pyruvate</name>
        <dbReference type="ChEBI" id="CHEBI:15361"/>
    </cofactor>
    <text evidence="12">Binds 1 pyruvoyl group covalently per subunit.</text>
</comment>
<keyword evidence="16" id="KW-1185">Reference proteome</keyword>
<dbReference type="PROSITE" id="PS50222">
    <property type="entry name" value="EF_HAND_2"/>
    <property type="match status" value="2"/>
</dbReference>
<dbReference type="InterPro" id="IPR003817">
    <property type="entry name" value="PS_Dcarbxylase"/>
</dbReference>
<comment type="catalytic activity">
    <reaction evidence="12">
        <text>a 1,2-diacyl-sn-glycero-3-phospho-L-serine + H(+) = a 1,2-diacyl-sn-glycero-3-phosphoethanolamine + CO2</text>
        <dbReference type="Rhea" id="RHEA:20828"/>
        <dbReference type="ChEBI" id="CHEBI:15378"/>
        <dbReference type="ChEBI" id="CHEBI:16526"/>
        <dbReference type="ChEBI" id="CHEBI:57262"/>
        <dbReference type="ChEBI" id="CHEBI:64612"/>
        <dbReference type="EC" id="4.1.1.65"/>
    </reaction>
</comment>
<dbReference type="HAMAP" id="MF_00663">
    <property type="entry name" value="PS_decarb_PSD_B_type2"/>
    <property type="match status" value="1"/>
</dbReference>
<dbReference type="Gene3D" id="1.10.238.10">
    <property type="entry name" value="EF-hand"/>
    <property type="match status" value="1"/>
</dbReference>
<keyword evidence="9 12" id="KW-0456">Lyase</keyword>
<feature type="compositionally biased region" description="Low complexity" evidence="13">
    <location>
        <begin position="1"/>
        <end position="11"/>
    </location>
</feature>
<dbReference type="PROSITE" id="PS00018">
    <property type="entry name" value="EF_HAND_1"/>
    <property type="match status" value="2"/>
</dbReference>
<feature type="active site" description="Charge relay system; for autoendoproteolytic cleavage activity" evidence="12">
    <location>
        <position position="509"/>
    </location>
</feature>
<evidence type="ECO:0000256" key="3">
    <source>
        <dbReference type="ARBA" id="ARBA00022793"/>
    </source>
</evidence>
<dbReference type="SUPFAM" id="SSF49562">
    <property type="entry name" value="C2 domain (Calcium/lipid-binding domain, CaLB)"/>
    <property type="match status" value="1"/>
</dbReference>
<dbReference type="PROSITE" id="PS50004">
    <property type="entry name" value="C2"/>
    <property type="match status" value="1"/>
</dbReference>
<feature type="domain" description="EF-hand" evidence="15">
    <location>
        <begin position="220"/>
        <end position="255"/>
    </location>
</feature>
<keyword evidence="7 12" id="KW-0865">Zymogen</keyword>
<dbReference type="Proteomes" id="UP000515123">
    <property type="component" value="Linkage group 20"/>
</dbReference>
<dbReference type="Pfam" id="PF00168">
    <property type="entry name" value="C2"/>
    <property type="match status" value="1"/>
</dbReference>
<dbReference type="InterPro" id="IPR011992">
    <property type="entry name" value="EF-hand-dom_pair"/>
</dbReference>
<dbReference type="RefSeq" id="XP_020110355.1">
    <property type="nucleotide sequence ID" value="XM_020254766.1"/>
</dbReference>
<dbReference type="Pfam" id="PF02666">
    <property type="entry name" value="PS_Dcarbxylase"/>
    <property type="match status" value="1"/>
</dbReference>
<feature type="region of interest" description="Disordered" evidence="13">
    <location>
        <begin position="1"/>
        <end position="28"/>
    </location>
</feature>
<dbReference type="InterPro" id="IPR033179">
    <property type="entry name" value="PSD_type2_pro"/>
</dbReference>
<feature type="chain" id="PRO_5028541068" description="Phosphatidylserine decarboxylase 2 alpha chain" evidence="12">
    <location>
        <begin position="597"/>
        <end position="654"/>
    </location>
</feature>
<dbReference type="GO" id="GO:0016540">
    <property type="term" value="P:protein autoprocessing"/>
    <property type="evidence" value="ECO:0007669"/>
    <property type="project" value="UniProtKB-UniRule"/>
</dbReference>
<evidence type="ECO:0000256" key="1">
    <source>
        <dbReference type="ARBA" id="ARBA00005189"/>
    </source>
</evidence>
<dbReference type="CDD" id="cd00030">
    <property type="entry name" value="C2"/>
    <property type="match status" value="1"/>
</dbReference>
<evidence type="ECO:0000256" key="11">
    <source>
        <dbReference type="ARBA" id="ARBA00023317"/>
    </source>
</evidence>
<evidence type="ECO:0000256" key="9">
    <source>
        <dbReference type="ARBA" id="ARBA00023239"/>
    </source>
</evidence>
<keyword evidence="3 12" id="KW-0210">Decarboxylase</keyword>
<comment type="PTM">
    <text evidence="12">Is synthesized initially as an inactive proenzyme. Formation of the active enzyme involves a self-maturation process in which the active site pyruvoyl group is generated from an internal serine residue via an autocatalytic post-translational modification. Two non-identical subunits are generated from the proenzyme in this reaction, and the pyruvate is formed at the N-terminus of the alpha chain, which is derived from the carboxyl end of the proenzyme. The autoendoproteolytic cleavage occurs by a canonical serine protease mechanism, in which the side chain hydroxyl group of the serine supplies its oxygen atom to form the C-terminus of the beta chain, while the remainder of the serine residue undergoes an oxidative deamination to produce ammonia and the pyruvoyl prosthetic group on the alpha chain. During this reaction, the Ser that is part of the protease active site of the proenzyme becomes the pyruvoyl prosthetic group, which constitutes an essential element of the active site of the mature decarboxylase.</text>
</comment>
<protein>
    <recommendedName>
        <fullName evidence="12">Phosphatidylserine decarboxylase proenzyme 2</fullName>
        <ecNumber evidence="12">4.1.1.65</ecNumber>
    </recommendedName>
    <component>
        <recommendedName>
            <fullName evidence="12">Phosphatidylserine decarboxylase 2 beta chain</fullName>
        </recommendedName>
    </component>
    <component>
        <recommendedName>
            <fullName evidence="12">Phosphatidylserine decarboxylase 2 alpha chain</fullName>
        </recommendedName>
    </component>
</protein>
<proteinExistence type="inferred from homology"/>